<sequence>MKKTFDKELYKNLGINELILLGIYSITEIPFMEAKVKKRTKSSSPVNNGEKCTLEKLVKESFNLFSFRWLGCLIRDFNNKIIKI</sequence>
<proteinExistence type="predicted"/>
<evidence type="ECO:0000313" key="2">
    <source>
        <dbReference type="Proteomes" id="UP000228681"/>
    </source>
</evidence>
<dbReference type="EMBL" id="PCRS01000011">
    <property type="protein sequence ID" value="PIP25059.1"/>
    <property type="molecule type" value="Genomic_DNA"/>
</dbReference>
<dbReference type="Proteomes" id="UP000228681">
    <property type="component" value="Unassembled WGS sequence"/>
</dbReference>
<evidence type="ECO:0000313" key="1">
    <source>
        <dbReference type="EMBL" id="PIP25059.1"/>
    </source>
</evidence>
<dbReference type="AlphaFoldDB" id="A0A2G9Z0S0"/>
<comment type="caution">
    <text evidence="1">The sequence shown here is derived from an EMBL/GenBank/DDBJ whole genome shotgun (WGS) entry which is preliminary data.</text>
</comment>
<organism evidence="1 2">
    <name type="scientific">Candidatus Nealsonbacteria bacterium CG23_combo_of_CG06-09_8_20_14_all_36_12</name>
    <dbReference type="NCBI Taxonomy" id="1974718"/>
    <lineage>
        <taxon>Bacteria</taxon>
        <taxon>Candidatus Nealsoniibacteriota</taxon>
    </lineage>
</organism>
<gene>
    <name evidence="1" type="ORF">COX34_00765</name>
</gene>
<name>A0A2G9Z0S0_9BACT</name>
<reference evidence="1 2" key="1">
    <citation type="submission" date="2017-09" db="EMBL/GenBank/DDBJ databases">
        <title>Depth-based differentiation of microbial function through sediment-hosted aquifers and enrichment of novel symbionts in the deep terrestrial subsurface.</title>
        <authorList>
            <person name="Probst A.J."/>
            <person name="Ladd B."/>
            <person name="Jarett J.K."/>
            <person name="Geller-Mcgrath D.E."/>
            <person name="Sieber C.M."/>
            <person name="Emerson J.B."/>
            <person name="Anantharaman K."/>
            <person name="Thomas B.C."/>
            <person name="Malmstrom R."/>
            <person name="Stieglmeier M."/>
            <person name="Klingl A."/>
            <person name="Woyke T."/>
            <person name="Ryan C.M."/>
            <person name="Banfield J.F."/>
        </authorList>
    </citation>
    <scope>NUCLEOTIDE SEQUENCE [LARGE SCALE GENOMIC DNA]</scope>
    <source>
        <strain evidence="1">CG23_combo_of_CG06-09_8_20_14_all_36_12</strain>
    </source>
</reference>
<accession>A0A2G9Z0S0</accession>
<protein>
    <submittedName>
        <fullName evidence="1">Uncharacterized protein</fullName>
    </submittedName>
</protein>